<evidence type="ECO:0000313" key="2">
    <source>
        <dbReference type="Proteomes" id="UP000214720"/>
    </source>
</evidence>
<accession>A0A226X060</accession>
<proteinExistence type="predicted"/>
<dbReference type="AlphaFoldDB" id="A0A226X060"/>
<dbReference type="EMBL" id="MTHB01000133">
    <property type="protein sequence ID" value="OXC76248.1"/>
    <property type="molecule type" value="Genomic_DNA"/>
</dbReference>
<name>A0A226X060_CABSO</name>
<dbReference type="Proteomes" id="UP000214720">
    <property type="component" value="Unassembled WGS sequence"/>
</dbReference>
<evidence type="ECO:0000313" key="1">
    <source>
        <dbReference type="EMBL" id="OXC76248.1"/>
    </source>
</evidence>
<sequence length="42" mass="4622">MDAKPTGIQGEGTPLRIDRLGRRPLGAKIVAPARLHFAHYQL</sequence>
<protein>
    <submittedName>
        <fullName evidence="1">Uncharacterized protein</fullName>
    </submittedName>
</protein>
<gene>
    <name evidence="1" type="ORF">BSU04_22910</name>
</gene>
<reference evidence="2" key="1">
    <citation type="submission" date="2017-01" db="EMBL/GenBank/DDBJ databases">
        <title>Genome Analysis of Deinococcus marmoris KOPRI26562.</title>
        <authorList>
            <person name="Kim J.H."/>
            <person name="Oh H.-M."/>
        </authorList>
    </citation>
    <scope>NUCLEOTIDE SEQUENCE [LARGE SCALE GENOMIC DNA]</scope>
    <source>
        <strain evidence="2">PAMC 26633</strain>
    </source>
</reference>
<comment type="caution">
    <text evidence="1">The sequence shown here is derived from an EMBL/GenBank/DDBJ whole genome shotgun (WGS) entry which is preliminary data.</text>
</comment>
<organism evidence="1 2">
    <name type="scientific">Caballeronia sordidicola</name>
    <name type="common">Burkholderia sordidicola</name>
    <dbReference type="NCBI Taxonomy" id="196367"/>
    <lineage>
        <taxon>Bacteria</taxon>
        <taxon>Pseudomonadati</taxon>
        <taxon>Pseudomonadota</taxon>
        <taxon>Betaproteobacteria</taxon>
        <taxon>Burkholderiales</taxon>
        <taxon>Burkholderiaceae</taxon>
        <taxon>Caballeronia</taxon>
    </lineage>
</organism>